<organism evidence="8 9">
    <name type="scientific">Gossypium australe</name>
    <dbReference type="NCBI Taxonomy" id="47621"/>
    <lineage>
        <taxon>Eukaryota</taxon>
        <taxon>Viridiplantae</taxon>
        <taxon>Streptophyta</taxon>
        <taxon>Embryophyta</taxon>
        <taxon>Tracheophyta</taxon>
        <taxon>Spermatophyta</taxon>
        <taxon>Magnoliopsida</taxon>
        <taxon>eudicotyledons</taxon>
        <taxon>Gunneridae</taxon>
        <taxon>Pentapetalae</taxon>
        <taxon>rosids</taxon>
        <taxon>malvids</taxon>
        <taxon>Malvales</taxon>
        <taxon>Malvaceae</taxon>
        <taxon>Malvoideae</taxon>
        <taxon>Gossypium</taxon>
    </lineage>
</organism>
<reference evidence="9" key="1">
    <citation type="journal article" date="2019" name="Plant Biotechnol. J.">
        <title>Genome sequencing of the Australian wild diploid species Gossypium australe highlights disease resistance and delayed gland morphogenesis.</title>
        <authorList>
            <person name="Cai Y."/>
            <person name="Cai X."/>
            <person name="Wang Q."/>
            <person name="Wang P."/>
            <person name="Zhang Y."/>
            <person name="Cai C."/>
            <person name="Xu Y."/>
            <person name="Wang K."/>
            <person name="Zhou Z."/>
            <person name="Wang C."/>
            <person name="Geng S."/>
            <person name="Li B."/>
            <person name="Dong Q."/>
            <person name="Hou Y."/>
            <person name="Wang H."/>
            <person name="Ai P."/>
            <person name="Liu Z."/>
            <person name="Yi F."/>
            <person name="Sun M."/>
            <person name="An G."/>
            <person name="Cheng J."/>
            <person name="Zhang Y."/>
            <person name="Shi Q."/>
            <person name="Xie Y."/>
            <person name="Shi X."/>
            <person name="Chang Y."/>
            <person name="Huang F."/>
            <person name="Chen Y."/>
            <person name="Hong S."/>
            <person name="Mi L."/>
            <person name="Sun Q."/>
            <person name="Zhang L."/>
            <person name="Zhou B."/>
            <person name="Peng R."/>
            <person name="Zhang X."/>
            <person name="Liu F."/>
        </authorList>
    </citation>
    <scope>NUCLEOTIDE SEQUENCE [LARGE SCALE GENOMIC DNA]</scope>
    <source>
        <strain evidence="9">cv. PA1801</strain>
    </source>
</reference>
<dbReference type="InterPro" id="IPR003593">
    <property type="entry name" value="AAA+_ATPase"/>
</dbReference>
<proteinExistence type="inferred from homology"/>
<dbReference type="CDD" id="cd05528">
    <property type="entry name" value="Bromo_AAA"/>
    <property type="match status" value="1"/>
</dbReference>
<keyword evidence="9" id="KW-1185">Reference proteome</keyword>
<comment type="similarity">
    <text evidence="1">Belongs to the AAA ATPase family.</text>
</comment>
<keyword evidence="3" id="KW-0067">ATP-binding</keyword>
<dbReference type="InterPro" id="IPR027417">
    <property type="entry name" value="P-loop_NTPase"/>
</dbReference>
<dbReference type="InterPro" id="IPR036427">
    <property type="entry name" value="Bromodomain-like_sf"/>
</dbReference>
<feature type="domain" description="Bromo" evidence="7">
    <location>
        <begin position="862"/>
        <end position="924"/>
    </location>
</feature>
<dbReference type="GO" id="GO:0006337">
    <property type="term" value="P:nucleosome disassembly"/>
    <property type="evidence" value="ECO:0007669"/>
    <property type="project" value="TreeGrafter"/>
</dbReference>
<feature type="compositionally biased region" description="Polar residues" evidence="6">
    <location>
        <begin position="1023"/>
        <end position="1035"/>
    </location>
</feature>
<dbReference type="InterPro" id="IPR001487">
    <property type="entry name" value="Bromodomain"/>
</dbReference>
<evidence type="ECO:0000313" key="9">
    <source>
        <dbReference type="Proteomes" id="UP000325315"/>
    </source>
</evidence>
<dbReference type="FunFam" id="3.40.50.300:FF:000061">
    <property type="entry name" value="ATPase family, AAA domain-containing 2"/>
    <property type="match status" value="1"/>
</dbReference>
<feature type="compositionally biased region" description="Polar residues" evidence="6">
    <location>
        <begin position="115"/>
        <end position="127"/>
    </location>
</feature>
<feature type="compositionally biased region" description="Basic and acidic residues" evidence="6">
    <location>
        <begin position="1003"/>
        <end position="1022"/>
    </location>
</feature>
<dbReference type="EMBL" id="SMMG02000002">
    <property type="protein sequence ID" value="KAA3485603.1"/>
    <property type="molecule type" value="Genomic_DNA"/>
</dbReference>
<evidence type="ECO:0000256" key="5">
    <source>
        <dbReference type="PROSITE-ProRule" id="PRU00035"/>
    </source>
</evidence>
<dbReference type="SMART" id="SM00382">
    <property type="entry name" value="AAA"/>
    <property type="match status" value="1"/>
</dbReference>
<dbReference type="PROSITE" id="PS50014">
    <property type="entry name" value="BROMODOMAIN_2"/>
    <property type="match status" value="1"/>
</dbReference>
<evidence type="ECO:0000259" key="7">
    <source>
        <dbReference type="PROSITE" id="PS50014"/>
    </source>
</evidence>
<comment type="caution">
    <text evidence="8">The sequence shown here is derived from an EMBL/GenBank/DDBJ whole genome shotgun (WGS) entry which is preliminary data.</text>
</comment>
<dbReference type="GO" id="GO:0042393">
    <property type="term" value="F:histone binding"/>
    <property type="evidence" value="ECO:0007669"/>
    <property type="project" value="TreeGrafter"/>
</dbReference>
<dbReference type="PROSITE" id="PS00674">
    <property type="entry name" value="AAA"/>
    <property type="match status" value="1"/>
</dbReference>
<dbReference type="Pfam" id="PF00439">
    <property type="entry name" value="Bromodomain"/>
    <property type="match status" value="1"/>
</dbReference>
<feature type="compositionally biased region" description="Polar residues" evidence="6">
    <location>
        <begin position="1055"/>
        <end position="1067"/>
    </location>
</feature>
<dbReference type="FunFam" id="1.20.920.10:FF:000037">
    <property type="entry name" value="ATPase family AAA domain-containing protein"/>
    <property type="match status" value="1"/>
</dbReference>
<dbReference type="InterPro" id="IPR003960">
    <property type="entry name" value="ATPase_AAA_CS"/>
</dbReference>
<dbReference type="Gene3D" id="1.10.8.60">
    <property type="match status" value="1"/>
</dbReference>
<feature type="compositionally biased region" description="Basic and acidic residues" evidence="6">
    <location>
        <begin position="166"/>
        <end position="193"/>
    </location>
</feature>
<name>A0A5B6WVV2_9ROSI</name>
<feature type="region of interest" description="Disordered" evidence="6">
    <location>
        <begin position="109"/>
        <end position="224"/>
    </location>
</feature>
<dbReference type="GO" id="GO:0016887">
    <property type="term" value="F:ATP hydrolysis activity"/>
    <property type="evidence" value="ECO:0007669"/>
    <property type="project" value="InterPro"/>
</dbReference>
<accession>A0A5B6WVV2</accession>
<dbReference type="OrthoDB" id="5421at2759"/>
<dbReference type="GO" id="GO:0045815">
    <property type="term" value="P:transcription initiation-coupled chromatin remodeling"/>
    <property type="evidence" value="ECO:0007669"/>
    <property type="project" value="TreeGrafter"/>
</dbReference>
<dbReference type="InterPro" id="IPR003959">
    <property type="entry name" value="ATPase_AAA_core"/>
</dbReference>
<dbReference type="AlphaFoldDB" id="A0A5B6WVV2"/>
<dbReference type="Gene3D" id="3.40.50.300">
    <property type="entry name" value="P-loop containing nucleotide triphosphate hydrolases"/>
    <property type="match status" value="1"/>
</dbReference>
<feature type="region of interest" description="Disordered" evidence="6">
    <location>
        <begin position="998"/>
        <end position="1070"/>
    </location>
</feature>
<dbReference type="GO" id="GO:0005634">
    <property type="term" value="C:nucleus"/>
    <property type="evidence" value="ECO:0007669"/>
    <property type="project" value="TreeGrafter"/>
</dbReference>
<protein>
    <submittedName>
        <fullName evidence="8">ATPase family AAA domain-containing protein isoform X1</fullName>
    </submittedName>
</protein>
<dbReference type="Proteomes" id="UP000325315">
    <property type="component" value="Unassembled WGS sequence"/>
</dbReference>
<evidence type="ECO:0000256" key="6">
    <source>
        <dbReference type="SAM" id="MobiDB-lite"/>
    </source>
</evidence>
<dbReference type="SUPFAM" id="SSF47370">
    <property type="entry name" value="Bromodomain"/>
    <property type="match status" value="1"/>
</dbReference>
<evidence type="ECO:0000256" key="1">
    <source>
        <dbReference type="ARBA" id="ARBA00006914"/>
    </source>
</evidence>
<dbReference type="FunFam" id="1.10.8.60:FF:000016">
    <property type="entry name" value="ATPase family AAA domain-containing protein 2B"/>
    <property type="match status" value="1"/>
</dbReference>
<dbReference type="PRINTS" id="PR00503">
    <property type="entry name" value="BROMODOMAIN"/>
</dbReference>
<dbReference type="Pfam" id="PF17862">
    <property type="entry name" value="AAA_lid_3"/>
    <property type="match status" value="1"/>
</dbReference>
<dbReference type="GO" id="GO:0003682">
    <property type="term" value="F:chromatin binding"/>
    <property type="evidence" value="ECO:0007669"/>
    <property type="project" value="TreeGrafter"/>
</dbReference>
<dbReference type="Gene3D" id="1.20.920.10">
    <property type="entry name" value="Bromodomain-like"/>
    <property type="match status" value="1"/>
</dbReference>
<dbReference type="GO" id="GO:0005524">
    <property type="term" value="F:ATP binding"/>
    <property type="evidence" value="ECO:0007669"/>
    <property type="project" value="UniProtKB-KW"/>
</dbReference>
<dbReference type="Pfam" id="PF00004">
    <property type="entry name" value="AAA"/>
    <property type="match status" value="1"/>
</dbReference>
<evidence type="ECO:0000313" key="8">
    <source>
        <dbReference type="EMBL" id="KAA3485603.1"/>
    </source>
</evidence>
<keyword evidence="2" id="KW-0547">Nucleotide-binding</keyword>
<dbReference type="InterPro" id="IPR045199">
    <property type="entry name" value="ATAD2-like"/>
</dbReference>
<feature type="compositionally biased region" description="Basic and acidic residues" evidence="6">
    <location>
        <begin position="131"/>
        <end position="145"/>
    </location>
</feature>
<feature type="compositionally biased region" description="Basic and acidic residues" evidence="6">
    <location>
        <begin position="1036"/>
        <end position="1047"/>
    </location>
</feature>
<dbReference type="InterPro" id="IPR041569">
    <property type="entry name" value="AAA_lid_3"/>
</dbReference>
<evidence type="ECO:0000256" key="3">
    <source>
        <dbReference type="ARBA" id="ARBA00022840"/>
    </source>
</evidence>
<dbReference type="PANTHER" id="PTHR23069">
    <property type="entry name" value="AAA DOMAIN-CONTAINING"/>
    <property type="match status" value="1"/>
</dbReference>
<keyword evidence="4 5" id="KW-0103">Bromodomain</keyword>
<evidence type="ECO:0000256" key="4">
    <source>
        <dbReference type="ARBA" id="ARBA00023117"/>
    </source>
</evidence>
<gene>
    <name evidence="8" type="ORF">EPI10_007560</name>
</gene>
<dbReference type="PANTHER" id="PTHR23069:SF0">
    <property type="entry name" value="TAT-BINDING HOMOLOG 7"/>
    <property type="match status" value="1"/>
</dbReference>
<dbReference type="SMART" id="SM00297">
    <property type="entry name" value="BROMO"/>
    <property type="match status" value="1"/>
</dbReference>
<sequence>MYCTSVEKLILLLTQWPKWQGKPAQDQKSLSSPLGKFMLYFTVNFLRSGTANLRRSSRKRRVSVNLVGYTESSGSGDEDMMVPSKHTTLWNSITFLSFDETYITKRPYRPRRNRVANSVSQDESPSPKQKKTSETKEAPRREGLRPRRSKTVKQINLGYDDEQSTSEEKEGRRRYDLRNRADVRRLSMDESKQRSRSPRRVLRQGMGTKVSRDVRKGGSRVHKRHRLTRAEDSDDSILVDELDQGPAIPWGRGGSRSGPPWLFGGLDMHGTTAWGLNVAASGWGNQSDPFATLTSGIQTAGPSSKGGADIQPLQVDESVSFDEIGGLSEYVDALKEMVFFPLLYPDFFASYHITPPRGVLLCGPPGTGKTLIARALASAASKAGQKVSFYMRKGADVLSKWVGEAERQLKLLFEEAQRNQPSIIFFDEIDGLAPVRSSKQEQIHNSIVSTLLALMDGLDSRGQVVLIGATNRIDAIDGALRRPGRFDREFNFPLPGCEARAEILDIHTRKWKQPPSKELKMELAASCVGYCGADLKALCTEAAIRAFREKYPQVYTSDDKYLIDVDSVKVEKYHFIEAMSTITPASQRGSIVHSRPLSLVVAPCLQRHLQKAMNHISDIFPPLTVSSELTKLSILSYGSAIPLVYRPRLLLCGGDGSGLDHLGPAILHELEKFPVHSLGLPSLLSDPSAKTSEEAVVHIFSEARRTTPSILYIPQFNLWWDNAYEQLRAVLLTLLEELPSDLPILLLGTSSTSLAELDGNPYSVFPQRSVYQLDKPSIEDRSLFFDGLIEAALSVLLEAMTKKSKEPESLPELPKVPKVASGPKVSELKAKVEAEQHAIRRLRMCLRDVCNRILYDKRFSAFHYPVTDEDAPNYRSIIQNPMDVATLLQQVDSGQYLTCSAFVQDVDLIVTNAKAYNGDDYNGARIVSRACELRDAVHGMLSQMDPALVAYCDKIAAQGGPAHMPDDLGLPPPVPVVQLGTSIRASARLRNVQPEADLQSYEALKRPKKNADTAPAAEDKSQASDSVQMKPSQTLEVKEINSERDEPTLGDGKQQETSTEANGSQDTIMLDGEISTQAKSVKKLLVERTGNYGIPELERLYSRIMKGIFESRVGDDDDPKPSVLEFLLKFAEDDANFSSL</sequence>
<evidence type="ECO:0000256" key="2">
    <source>
        <dbReference type="ARBA" id="ARBA00022741"/>
    </source>
</evidence>
<dbReference type="GO" id="GO:0006334">
    <property type="term" value="P:nucleosome assembly"/>
    <property type="evidence" value="ECO:0007669"/>
    <property type="project" value="TreeGrafter"/>
</dbReference>
<dbReference type="SUPFAM" id="SSF52540">
    <property type="entry name" value="P-loop containing nucleoside triphosphate hydrolases"/>
    <property type="match status" value="2"/>
</dbReference>